<keyword evidence="2" id="KW-1185">Reference proteome</keyword>
<dbReference type="EMBL" id="KX349899">
    <property type="protein sequence ID" value="ANT41135.1"/>
    <property type="molecule type" value="Genomic_DNA"/>
</dbReference>
<dbReference type="RefSeq" id="YP_009292372.1">
    <property type="nucleotide sequence ID" value="NC_031121.1"/>
</dbReference>
<evidence type="ECO:0000313" key="1">
    <source>
        <dbReference type="EMBL" id="ANT41135.1"/>
    </source>
</evidence>
<gene>
    <name evidence="1" type="ORF">AURORA_21</name>
</gene>
<dbReference type="Proteomes" id="UP000201440">
    <property type="component" value="Segment"/>
</dbReference>
<dbReference type="GeneID" id="29068886"/>
<dbReference type="KEGG" id="vg:29068886"/>
<name>A0A1B1PAF2_9CAUD</name>
<organism evidence="1 2">
    <name type="scientific">Bacillus phage Aurora</name>
    <dbReference type="NCBI Taxonomy" id="1874000"/>
    <lineage>
        <taxon>Viruses</taxon>
        <taxon>Duplodnaviria</taxon>
        <taxon>Heunggongvirae</taxon>
        <taxon>Uroviricota</taxon>
        <taxon>Caudoviricetes</taxon>
        <taxon>Salasmaviridae</taxon>
        <taxon>Northropvirinae</taxon>
        <taxon>Claudivirus</taxon>
        <taxon>Claudivirus aurora</taxon>
    </lineage>
</organism>
<evidence type="ECO:0000313" key="2">
    <source>
        <dbReference type="Proteomes" id="UP000201440"/>
    </source>
</evidence>
<protein>
    <submittedName>
        <fullName evidence="1">Uncharacterized protein</fullName>
    </submittedName>
</protein>
<sequence length="61" mass="6984">MIHYTFVYQAYFIHKDGEIELLGTYGNPDTMVGDIALLTLDYKSGKLEYRVVPVIGEMIIK</sequence>
<accession>A0A1B1PAF2</accession>
<reference evidence="1 2" key="1">
    <citation type="submission" date="2016-05" db="EMBL/GenBank/DDBJ databases">
        <authorList>
            <person name="Lavstsen T."/>
            <person name="Jespersen J.S."/>
        </authorList>
    </citation>
    <scope>NUCLEOTIDE SEQUENCE [LARGE SCALE GENOMIC DNA]</scope>
</reference>
<proteinExistence type="predicted"/>